<keyword evidence="4 6" id="KW-1133">Transmembrane helix</keyword>
<keyword evidence="2" id="KW-1003">Cell membrane</keyword>
<dbReference type="GO" id="GO:0005886">
    <property type="term" value="C:plasma membrane"/>
    <property type="evidence" value="ECO:0007669"/>
    <property type="project" value="UniProtKB-SubCell"/>
</dbReference>
<dbReference type="PANTHER" id="PTHR30250">
    <property type="entry name" value="PST FAMILY PREDICTED COLANIC ACID TRANSPORTER"/>
    <property type="match status" value="1"/>
</dbReference>
<evidence type="ECO:0000313" key="7">
    <source>
        <dbReference type="EMBL" id="PJE57935.1"/>
    </source>
</evidence>
<evidence type="ECO:0000313" key="8">
    <source>
        <dbReference type="Proteomes" id="UP000231450"/>
    </source>
</evidence>
<feature type="transmembrane region" description="Helical" evidence="6">
    <location>
        <begin position="306"/>
        <end position="327"/>
    </location>
</feature>
<protein>
    <recommendedName>
        <fullName evidence="9">Polysaccharide biosynthesis protein C-terminal domain-containing protein</fullName>
    </recommendedName>
</protein>
<dbReference type="InterPro" id="IPR050833">
    <property type="entry name" value="Poly_Biosynth_Transport"/>
</dbReference>
<evidence type="ECO:0000256" key="2">
    <source>
        <dbReference type="ARBA" id="ARBA00022475"/>
    </source>
</evidence>
<evidence type="ECO:0000256" key="1">
    <source>
        <dbReference type="ARBA" id="ARBA00004651"/>
    </source>
</evidence>
<feature type="transmembrane region" description="Helical" evidence="6">
    <location>
        <begin position="108"/>
        <end position="126"/>
    </location>
</feature>
<feature type="transmembrane region" description="Helical" evidence="6">
    <location>
        <begin position="339"/>
        <end position="360"/>
    </location>
</feature>
<sequence length="418" mass="47308">MSIFSHLRQKVALTLHKSERYVKTDMVYLVKEGGWLMIGQFISLALLFLLSVVLANLLSQETYGNYKYVLSLAGLLSALCLSGMNTAVSRAVAQQKNNSLQSAFKTQLKWGVFQFLIVLPIAYYYFINSNHALALSMLIIGSFVPLMNSANTYTGVLTGKKEFKTFTIYNTSVSIITTLSLLVTILLTSNFIWLLFIYFLSATIANLIFYQRTIKIFNIKNEEDDETLSFGKHLSLINLLPTIAYYIDGALIFHYLGAIDLAVYNFAIAMPEQIKGFLKNIMSLTFPKFSQQSIIDIKASIWKKNLYFTLGILIIIILYIVAAPTMYRIFFPKYLQSVYYSQIFVISLLAMSSMVSKTALMSQTAKKSLYKLSVIAAISQIAVTFLLILYYGILGAIISKILMRFFDMTLSAWFIKKL</sequence>
<evidence type="ECO:0008006" key="9">
    <source>
        <dbReference type="Google" id="ProtNLM"/>
    </source>
</evidence>
<gene>
    <name evidence="7" type="ORF">COU81_03470</name>
</gene>
<accession>A0A2M8KDE6</accession>
<feature type="transmembrane region" description="Helical" evidence="6">
    <location>
        <begin position="35"/>
        <end position="56"/>
    </location>
</feature>
<keyword evidence="5 6" id="KW-0472">Membrane</keyword>
<feature type="transmembrane region" description="Helical" evidence="6">
    <location>
        <begin position="372"/>
        <end position="391"/>
    </location>
</feature>
<reference evidence="8" key="1">
    <citation type="submission" date="2017-09" db="EMBL/GenBank/DDBJ databases">
        <title>Depth-based differentiation of microbial function through sediment-hosted aquifers and enrichment of novel symbionts in the deep terrestrial subsurface.</title>
        <authorList>
            <person name="Probst A.J."/>
            <person name="Ladd B."/>
            <person name="Jarett J.K."/>
            <person name="Geller-Mcgrath D.E."/>
            <person name="Sieber C.M.K."/>
            <person name="Emerson J.B."/>
            <person name="Anantharaman K."/>
            <person name="Thomas B.C."/>
            <person name="Malmstrom R."/>
            <person name="Stieglmeier M."/>
            <person name="Klingl A."/>
            <person name="Woyke T."/>
            <person name="Ryan C.M."/>
            <person name="Banfield J.F."/>
        </authorList>
    </citation>
    <scope>NUCLEOTIDE SEQUENCE [LARGE SCALE GENOMIC DNA]</scope>
</reference>
<evidence type="ECO:0000256" key="4">
    <source>
        <dbReference type="ARBA" id="ARBA00022989"/>
    </source>
</evidence>
<feature type="transmembrane region" description="Helical" evidence="6">
    <location>
        <begin position="191"/>
        <end position="210"/>
    </location>
</feature>
<feature type="transmembrane region" description="Helical" evidence="6">
    <location>
        <begin position="132"/>
        <end position="154"/>
    </location>
</feature>
<dbReference type="EMBL" id="PFDW01000070">
    <property type="protein sequence ID" value="PJE57935.1"/>
    <property type="molecule type" value="Genomic_DNA"/>
</dbReference>
<proteinExistence type="predicted"/>
<keyword evidence="3 6" id="KW-0812">Transmembrane</keyword>
<evidence type="ECO:0000256" key="3">
    <source>
        <dbReference type="ARBA" id="ARBA00022692"/>
    </source>
</evidence>
<comment type="caution">
    <text evidence="7">The sequence shown here is derived from an EMBL/GenBank/DDBJ whole genome shotgun (WGS) entry which is preliminary data.</text>
</comment>
<name>A0A2M8KDE6_9BACT</name>
<evidence type="ECO:0000256" key="6">
    <source>
        <dbReference type="SAM" id="Phobius"/>
    </source>
</evidence>
<feature type="transmembrane region" description="Helical" evidence="6">
    <location>
        <begin position="166"/>
        <end position="185"/>
    </location>
</feature>
<dbReference type="AlphaFoldDB" id="A0A2M8KDE6"/>
<dbReference type="Proteomes" id="UP000231450">
    <property type="component" value="Unassembled WGS sequence"/>
</dbReference>
<dbReference type="Pfam" id="PF01943">
    <property type="entry name" value="Polysacc_synt"/>
    <property type="match status" value="1"/>
</dbReference>
<organism evidence="7 8">
    <name type="scientific">Candidatus Portnoybacteria bacterium CG10_big_fil_rev_8_21_14_0_10_36_7</name>
    <dbReference type="NCBI Taxonomy" id="1974812"/>
    <lineage>
        <taxon>Bacteria</taxon>
        <taxon>Candidatus Portnoyibacteriota</taxon>
    </lineage>
</organism>
<feature type="transmembrane region" description="Helical" evidence="6">
    <location>
        <begin position="68"/>
        <end position="88"/>
    </location>
</feature>
<dbReference type="PANTHER" id="PTHR30250:SF11">
    <property type="entry name" value="O-ANTIGEN TRANSPORTER-RELATED"/>
    <property type="match status" value="1"/>
</dbReference>
<dbReference type="InterPro" id="IPR002797">
    <property type="entry name" value="Polysacc_synth"/>
</dbReference>
<comment type="subcellular location">
    <subcellularLocation>
        <location evidence="1">Cell membrane</location>
        <topology evidence="1">Multi-pass membrane protein</topology>
    </subcellularLocation>
</comment>
<evidence type="ECO:0000256" key="5">
    <source>
        <dbReference type="ARBA" id="ARBA00023136"/>
    </source>
</evidence>